<organism evidence="1 2">
    <name type="scientific">Peribacillus huizhouensis</name>
    <dbReference type="NCBI Taxonomy" id="1501239"/>
    <lineage>
        <taxon>Bacteria</taxon>
        <taxon>Bacillati</taxon>
        <taxon>Bacillota</taxon>
        <taxon>Bacilli</taxon>
        <taxon>Bacillales</taxon>
        <taxon>Bacillaceae</taxon>
        <taxon>Peribacillus</taxon>
    </lineage>
</organism>
<reference evidence="1 2" key="1">
    <citation type="submission" date="2020-08" db="EMBL/GenBank/DDBJ databases">
        <title>Genomic Encyclopedia of Type Strains, Phase IV (KMG-IV): sequencing the most valuable type-strain genomes for metagenomic binning, comparative biology and taxonomic classification.</title>
        <authorList>
            <person name="Goeker M."/>
        </authorList>
    </citation>
    <scope>NUCLEOTIDE SEQUENCE [LARGE SCALE GENOMIC DNA]</scope>
    <source>
        <strain evidence="1 2">DSM 105481</strain>
    </source>
</reference>
<keyword evidence="2" id="KW-1185">Reference proteome</keyword>
<comment type="caution">
    <text evidence="1">The sequence shown here is derived from an EMBL/GenBank/DDBJ whole genome shotgun (WGS) entry which is preliminary data.</text>
</comment>
<proteinExistence type="predicted"/>
<sequence length="64" mass="7456">MRKLTLADAVKLKSVLSKRIQELEVEMDLTAFVEIEKGTAMPYQVRTWKKNLRKSAVIFVYLIN</sequence>
<dbReference type="EMBL" id="JACJHX010000002">
    <property type="protein sequence ID" value="MBA9025530.1"/>
    <property type="molecule type" value="Genomic_DNA"/>
</dbReference>
<dbReference type="Proteomes" id="UP000626697">
    <property type="component" value="Unassembled WGS sequence"/>
</dbReference>
<evidence type="ECO:0000313" key="2">
    <source>
        <dbReference type="Proteomes" id="UP000626697"/>
    </source>
</evidence>
<protein>
    <submittedName>
        <fullName evidence="1">Uncharacterized protein</fullName>
    </submittedName>
</protein>
<name>A0ABR6CLV0_9BACI</name>
<gene>
    <name evidence="1" type="ORF">HNP81_000813</name>
</gene>
<accession>A0ABR6CLV0</accession>
<evidence type="ECO:0000313" key="1">
    <source>
        <dbReference type="EMBL" id="MBA9025530.1"/>
    </source>
</evidence>